<dbReference type="PANTHER" id="PTHR44757">
    <property type="entry name" value="DIGUANYLATE CYCLASE DGCP"/>
    <property type="match status" value="1"/>
</dbReference>
<dbReference type="InterPro" id="IPR000160">
    <property type="entry name" value="GGDEF_dom"/>
</dbReference>
<name>E0UJ35_GLOV7</name>
<dbReference type="NCBIfam" id="TIGR00254">
    <property type="entry name" value="GGDEF"/>
    <property type="match status" value="1"/>
</dbReference>
<dbReference type="STRING" id="497965.Cyan7822_3804"/>
<dbReference type="InterPro" id="IPR043128">
    <property type="entry name" value="Rev_trsase/Diguanyl_cyclase"/>
</dbReference>
<gene>
    <name evidence="4" type="ordered locus">Cyan7822_3804</name>
</gene>
<dbReference type="InterPro" id="IPR001633">
    <property type="entry name" value="EAL_dom"/>
</dbReference>
<dbReference type="InterPro" id="IPR035919">
    <property type="entry name" value="EAL_sf"/>
</dbReference>
<dbReference type="PANTHER" id="PTHR44757:SF2">
    <property type="entry name" value="BIOFILM ARCHITECTURE MAINTENANCE PROTEIN MBAA"/>
    <property type="match status" value="1"/>
</dbReference>
<dbReference type="InterPro" id="IPR000253">
    <property type="entry name" value="FHA_dom"/>
</dbReference>
<dbReference type="EMBL" id="CP002198">
    <property type="protein sequence ID" value="ADN15738.1"/>
    <property type="molecule type" value="Genomic_DNA"/>
</dbReference>
<dbReference type="SUPFAM" id="SSF55073">
    <property type="entry name" value="Nucleotide cyclase"/>
    <property type="match status" value="1"/>
</dbReference>
<protein>
    <submittedName>
        <fullName evidence="4">Diguanylate cyclase/phosphodiesterase</fullName>
    </submittedName>
</protein>
<organism evidence="4 5">
    <name type="scientific">Gloeothece verrucosa (strain PCC 7822)</name>
    <name type="common">Cyanothece sp. (strain PCC 7822)</name>
    <dbReference type="NCBI Taxonomy" id="497965"/>
    <lineage>
        <taxon>Bacteria</taxon>
        <taxon>Bacillati</taxon>
        <taxon>Cyanobacteriota</taxon>
        <taxon>Cyanophyceae</taxon>
        <taxon>Oscillatoriophycideae</taxon>
        <taxon>Chroococcales</taxon>
        <taxon>Aphanothecaceae</taxon>
        <taxon>Gloeothece</taxon>
        <taxon>Gloeothece verrucosa</taxon>
    </lineage>
</organism>
<feature type="domain" description="GGDEF" evidence="3">
    <location>
        <begin position="205"/>
        <end position="338"/>
    </location>
</feature>
<feature type="domain" description="FHA" evidence="1">
    <location>
        <begin position="32"/>
        <end position="91"/>
    </location>
</feature>
<evidence type="ECO:0000259" key="1">
    <source>
        <dbReference type="PROSITE" id="PS50006"/>
    </source>
</evidence>
<dbReference type="SUPFAM" id="SSF49879">
    <property type="entry name" value="SMAD/FHA domain"/>
    <property type="match status" value="1"/>
</dbReference>
<dbReference type="Gene3D" id="3.30.70.270">
    <property type="match status" value="1"/>
</dbReference>
<dbReference type="CDD" id="cd01948">
    <property type="entry name" value="EAL"/>
    <property type="match status" value="1"/>
</dbReference>
<evidence type="ECO:0000259" key="2">
    <source>
        <dbReference type="PROSITE" id="PS50883"/>
    </source>
</evidence>
<dbReference type="Gene3D" id="3.20.20.450">
    <property type="entry name" value="EAL domain"/>
    <property type="match status" value="1"/>
</dbReference>
<dbReference type="Pfam" id="PF00563">
    <property type="entry name" value="EAL"/>
    <property type="match status" value="1"/>
</dbReference>
<dbReference type="PROSITE" id="PS50887">
    <property type="entry name" value="GGDEF"/>
    <property type="match status" value="1"/>
</dbReference>
<dbReference type="PROSITE" id="PS50006">
    <property type="entry name" value="FHA_DOMAIN"/>
    <property type="match status" value="1"/>
</dbReference>
<dbReference type="HOGENOM" id="CLU_000445_70_20_3"/>
<dbReference type="SMART" id="SM00267">
    <property type="entry name" value="GGDEF"/>
    <property type="match status" value="1"/>
</dbReference>
<evidence type="ECO:0000313" key="5">
    <source>
        <dbReference type="Proteomes" id="UP000008206"/>
    </source>
</evidence>
<dbReference type="RefSeq" id="WP_013323806.1">
    <property type="nucleotide sequence ID" value="NC_014501.1"/>
</dbReference>
<dbReference type="Pfam" id="PF00990">
    <property type="entry name" value="GGDEF"/>
    <property type="match status" value="1"/>
</dbReference>
<proteinExistence type="predicted"/>
<dbReference type="InterPro" id="IPR008984">
    <property type="entry name" value="SMAD_FHA_dom_sf"/>
</dbReference>
<dbReference type="AlphaFoldDB" id="E0UJ35"/>
<dbReference type="Proteomes" id="UP000008206">
    <property type="component" value="Chromosome"/>
</dbReference>
<keyword evidence="5" id="KW-1185">Reference proteome</keyword>
<dbReference type="OrthoDB" id="415644at2"/>
<dbReference type="CDD" id="cd01949">
    <property type="entry name" value="GGDEF"/>
    <property type="match status" value="1"/>
</dbReference>
<dbReference type="InterPro" id="IPR029787">
    <property type="entry name" value="Nucleotide_cyclase"/>
</dbReference>
<dbReference type="Gene3D" id="2.60.200.20">
    <property type="match status" value="1"/>
</dbReference>
<dbReference type="InterPro" id="IPR052155">
    <property type="entry name" value="Biofilm_reg_signaling"/>
</dbReference>
<dbReference type="SMART" id="SM00240">
    <property type="entry name" value="FHA"/>
    <property type="match status" value="1"/>
</dbReference>
<accession>E0UJ35</accession>
<sequence length="607" mass="69512">MSLAKSQFAIQHLLIIEESKIRRSIKLEDFQYSLGRQASNNIVIKSQQVSRKHATFLRKSNQKNQYSYWIFDGDLEGNKSHNGIYINGEKCLIHELKDGDLINFGCEVNASYHVLYNSDKSSNLANFLTSHKQEVLESEDKLTFPNAESKEPTSFLFISEPHLAVSSEDTLSEETYLDPLTQLPNRNLFHEYLSIAIGNARQNKKPLAILYLDIEQLKDLNERWGNLIGDQVLQELAKQLKSCLRSGDIVARWGGDEFTILIPHINRVEDLPNICQRILNSVTQPISLERHLINIKINMGSAIYPEHGTEETLLLQKAEANLEENKQKSQETICVKKQQIYQQKSQAEKIKFMVKKAVINQDFLIYYQPQINIKTNKIEGVEALLRWHHPEFGSIAPNQFIPWVEKLDLVIPLTEWFIEKVARQHQAWRASDFSFIPISINLSSHQLQAPTLLSILNQNFLSIGLEGNLLIVEITEKTLQENPQNVFRLLHELKQLGIKACIDDFGSGTTSARHLQQFPFTQVKIAQSLLQNLEKYPEEISMIAAVIALGHTFKLKVIAEGVETENQLDILRKLDCDMIQGYVFSKPLNEIEATQFLSFYSDDQNKS</sequence>
<dbReference type="eggNOG" id="COG1716">
    <property type="taxonomic scope" value="Bacteria"/>
</dbReference>
<dbReference type="SUPFAM" id="SSF141868">
    <property type="entry name" value="EAL domain-like"/>
    <property type="match status" value="1"/>
</dbReference>
<evidence type="ECO:0000313" key="4">
    <source>
        <dbReference type="EMBL" id="ADN15738.1"/>
    </source>
</evidence>
<evidence type="ECO:0000259" key="3">
    <source>
        <dbReference type="PROSITE" id="PS50887"/>
    </source>
</evidence>
<dbReference type="SMART" id="SM00052">
    <property type="entry name" value="EAL"/>
    <property type="match status" value="1"/>
</dbReference>
<dbReference type="KEGG" id="cyj:Cyan7822_3804"/>
<dbReference type="PROSITE" id="PS50883">
    <property type="entry name" value="EAL"/>
    <property type="match status" value="1"/>
</dbReference>
<dbReference type="Pfam" id="PF00498">
    <property type="entry name" value="FHA"/>
    <property type="match status" value="1"/>
</dbReference>
<feature type="domain" description="EAL" evidence="2">
    <location>
        <begin position="347"/>
        <end position="601"/>
    </location>
</feature>
<dbReference type="eggNOG" id="COG5001">
    <property type="taxonomic scope" value="Bacteria"/>
</dbReference>
<reference evidence="5" key="1">
    <citation type="journal article" date="2011" name="MBio">
        <title>Novel metabolic attributes of the genus Cyanothece, comprising a group of unicellular nitrogen-fixing Cyanobacteria.</title>
        <authorList>
            <person name="Bandyopadhyay A."/>
            <person name="Elvitigala T."/>
            <person name="Welsh E."/>
            <person name="Stockel J."/>
            <person name="Liberton M."/>
            <person name="Min H."/>
            <person name="Sherman L.A."/>
            <person name="Pakrasi H.B."/>
        </authorList>
    </citation>
    <scope>NUCLEOTIDE SEQUENCE [LARGE SCALE GENOMIC DNA]</scope>
    <source>
        <strain evidence="5">PCC 7822</strain>
    </source>
</reference>